<evidence type="ECO:0000256" key="3">
    <source>
        <dbReference type="ARBA" id="ARBA00007164"/>
    </source>
</evidence>
<dbReference type="GO" id="GO:0008360">
    <property type="term" value="P:regulation of cell shape"/>
    <property type="evidence" value="ECO:0007669"/>
    <property type="project" value="UniProtKB-KW"/>
</dbReference>
<dbReference type="SUPFAM" id="SSF69189">
    <property type="entry name" value="Penicillin-binding protein associated domain"/>
    <property type="match status" value="1"/>
</dbReference>
<dbReference type="InterPro" id="IPR012338">
    <property type="entry name" value="Beta-lactam/transpept-like"/>
</dbReference>
<dbReference type="PRINTS" id="PR00725">
    <property type="entry name" value="DADACBPTASE1"/>
</dbReference>
<dbReference type="InterPro" id="IPR012907">
    <property type="entry name" value="Peptidase_S11_C"/>
</dbReference>
<comment type="catalytic activity">
    <reaction evidence="12">
        <text>Preferential cleavage: (Ac)2-L-Lys-D-Ala-|-D-Ala. Also transpeptidation of peptidyl-alanyl moieties that are N-acyl substituents of D-alanine.</text>
        <dbReference type="EC" id="3.4.16.4"/>
    </reaction>
</comment>
<dbReference type="Pfam" id="PF00768">
    <property type="entry name" value="Peptidase_S11"/>
    <property type="match status" value="1"/>
</dbReference>
<dbReference type="SMART" id="SM00936">
    <property type="entry name" value="PBP5_C"/>
    <property type="match status" value="1"/>
</dbReference>
<evidence type="ECO:0000313" key="17">
    <source>
        <dbReference type="EMBL" id="CRH04661.1"/>
    </source>
</evidence>
<feature type="binding site" evidence="14">
    <location>
        <position position="224"/>
    </location>
    <ligand>
        <name>substrate</name>
    </ligand>
</feature>
<evidence type="ECO:0000256" key="15">
    <source>
        <dbReference type="RuleBase" id="RU004016"/>
    </source>
</evidence>
<evidence type="ECO:0000256" key="8">
    <source>
        <dbReference type="ARBA" id="ARBA00022801"/>
    </source>
</evidence>
<dbReference type="InterPro" id="IPR015956">
    <property type="entry name" value="Peniciliin-bd_prot_C_sf"/>
</dbReference>
<evidence type="ECO:0000256" key="2">
    <source>
        <dbReference type="ARBA" id="ARBA00004752"/>
    </source>
</evidence>
<evidence type="ECO:0000256" key="13">
    <source>
        <dbReference type="PIRSR" id="PIRSR618044-1"/>
    </source>
</evidence>
<dbReference type="GO" id="GO:0009002">
    <property type="term" value="F:serine-type D-Ala-D-Ala carboxypeptidase activity"/>
    <property type="evidence" value="ECO:0007669"/>
    <property type="project" value="UniProtKB-EC"/>
</dbReference>
<keyword evidence="7" id="KW-0732">Signal</keyword>
<keyword evidence="6" id="KW-0645">Protease</keyword>
<comment type="function">
    <text evidence="1">Removes C-terminal D-alanyl residues from sugar-peptide cell wall precursors.</text>
</comment>
<gene>
    <name evidence="17" type="ORF">MAGMO_0450</name>
</gene>
<evidence type="ECO:0000256" key="1">
    <source>
        <dbReference type="ARBA" id="ARBA00003217"/>
    </source>
</evidence>
<dbReference type="SUPFAM" id="SSF56601">
    <property type="entry name" value="beta-lactamase/transpeptidase-like"/>
    <property type="match status" value="1"/>
</dbReference>
<evidence type="ECO:0000259" key="16">
    <source>
        <dbReference type="SMART" id="SM00936"/>
    </source>
</evidence>
<keyword evidence="10" id="KW-0573">Peptidoglycan synthesis</keyword>
<organism evidence="17">
    <name type="scientific">Magnetococcus massalia (strain MO-1)</name>
    <dbReference type="NCBI Taxonomy" id="451514"/>
    <lineage>
        <taxon>Bacteria</taxon>
        <taxon>Pseudomonadati</taxon>
        <taxon>Pseudomonadota</taxon>
        <taxon>Magnetococcia</taxon>
        <taxon>Magnetococcales</taxon>
        <taxon>Magnetococcaceae</taxon>
        <taxon>Magnetococcus</taxon>
    </lineage>
</organism>
<feature type="active site" evidence="13">
    <location>
        <position position="122"/>
    </location>
</feature>
<dbReference type="PANTHER" id="PTHR21581">
    <property type="entry name" value="D-ALANYL-D-ALANINE CARBOXYPEPTIDASE"/>
    <property type="match status" value="1"/>
</dbReference>
<comment type="pathway">
    <text evidence="2">Cell wall biogenesis; peptidoglycan biosynthesis.</text>
</comment>
<dbReference type="GO" id="GO:0071555">
    <property type="term" value="P:cell wall organization"/>
    <property type="evidence" value="ECO:0007669"/>
    <property type="project" value="UniProtKB-KW"/>
</dbReference>
<feature type="active site" description="Proton acceptor" evidence="13">
    <location>
        <position position="65"/>
    </location>
</feature>
<feature type="domain" description="Peptidase S11 D-Ala-D-Ala carboxypeptidase A C-terminal" evidence="16">
    <location>
        <begin position="274"/>
        <end position="364"/>
    </location>
</feature>
<sequence>MIMGSFVRTALMMLVASVLVMGEAWAEGQPFRVRAKAAIMGDMDSGAILFEQNSDAVLPPASLTKVMTLYLLYDALKKGEVTLETPMLVSKKAWKMGGSKTFVKVGDHVRVEDLIRGIAVQSGNDACVVVAEHLGGSEQGFADMMNVKAQQLGMDSSHFVNASGLPAEGHYTTAADLFKLTRAITLDFPEYAHYVKQKEYTFNGIRQVNRNRLLWKDRYVTGLKTGHTRAAGYCLISTREKTGQRLASVVMGSRSTAVREEESLRMLRYGNRAFETVNLFDAGASVRTMRVWKGDKKEVDGVIYDPVQVTVPKRQRGSLEVGILFQDPLVAPVRQGQQLGALVVKLGDKELMRRPVVAKEEIAEGNMVNLVLDSMRLQLGW</sequence>
<protein>
    <recommendedName>
        <fullName evidence="4">serine-type D-Ala-D-Ala carboxypeptidase</fullName>
        <ecNumber evidence="4">3.4.16.4</ecNumber>
    </recommendedName>
</protein>
<evidence type="ECO:0000256" key="4">
    <source>
        <dbReference type="ARBA" id="ARBA00012448"/>
    </source>
</evidence>
<dbReference type="GO" id="GO:0009252">
    <property type="term" value="P:peptidoglycan biosynthetic process"/>
    <property type="evidence" value="ECO:0007669"/>
    <property type="project" value="UniProtKB-UniPathway"/>
</dbReference>
<feature type="active site" description="Acyl-ester intermediate" evidence="13">
    <location>
        <position position="62"/>
    </location>
</feature>
<name>A0A1S7LFC9_MAGMO</name>
<dbReference type="PANTHER" id="PTHR21581:SF6">
    <property type="entry name" value="TRAFFICKING PROTEIN PARTICLE COMPLEX SUBUNIT 12"/>
    <property type="match status" value="1"/>
</dbReference>
<proteinExistence type="inferred from homology"/>
<keyword evidence="9" id="KW-0133">Cell shape</keyword>
<evidence type="ECO:0000256" key="14">
    <source>
        <dbReference type="PIRSR" id="PIRSR618044-2"/>
    </source>
</evidence>
<keyword evidence="11" id="KW-0961">Cell wall biogenesis/degradation</keyword>
<dbReference type="Gene3D" id="2.60.410.10">
    <property type="entry name" value="D-Ala-D-Ala carboxypeptidase, C-terminal domain"/>
    <property type="match status" value="1"/>
</dbReference>
<evidence type="ECO:0000256" key="9">
    <source>
        <dbReference type="ARBA" id="ARBA00022960"/>
    </source>
</evidence>
<evidence type="ECO:0000256" key="12">
    <source>
        <dbReference type="ARBA" id="ARBA00034000"/>
    </source>
</evidence>
<evidence type="ECO:0000256" key="11">
    <source>
        <dbReference type="ARBA" id="ARBA00023316"/>
    </source>
</evidence>
<dbReference type="Pfam" id="PF07943">
    <property type="entry name" value="PBP5_C"/>
    <property type="match status" value="1"/>
</dbReference>
<accession>A0A1S7LFC9</accession>
<evidence type="ECO:0000256" key="10">
    <source>
        <dbReference type="ARBA" id="ARBA00022984"/>
    </source>
</evidence>
<keyword evidence="8 17" id="KW-0378">Hydrolase</keyword>
<dbReference type="Gene3D" id="3.40.710.10">
    <property type="entry name" value="DD-peptidase/beta-lactamase superfamily"/>
    <property type="match status" value="1"/>
</dbReference>
<dbReference type="InterPro" id="IPR001967">
    <property type="entry name" value="Peptidase_S11_N"/>
</dbReference>
<dbReference type="EC" id="3.4.16.4" evidence="4"/>
<dbReference type="GO" id="GO:0006508">
    <property type="term" value="P:proteolysis"/>
    <property type="evidence" value="ECO:0007669"/>
    <property type="project" value="UniProtKB-KW"/>
</dbReference>
<dbReference type="InterPro" id="IPR037167">
    <property type="entry name" value="Peptidase_S11_C_sf"/>
</dbReference>
<dbReference type="UniPathway" id="UPA00219"/>
<reference evidence="17" key="1">
    <citation type="submission" date="2015-04" db="EMBL/GenBank/DDBJ databases">
        <authorList>
            <person name="Syromyatnikov M.Y."/>
            <person name="Popov V.N."/>
        </authorList>
    </citation>
    <scope>NUCLEOTIDE SEQUENCE</scope>
    <source>
        <strain evidence="17">MO-1</strain>
    </source>
</reference>
<dbReference type="InterPro" id="IPR018044">
    <property type="entry name" value="Peptidase_S11"/>
</dbReference>
<comment type="similarity">
    <text evidence="3 15">Belongs to the peptidase S11 family.</text>
</comment>
<dbReference type="AlphaFoldDB" id="A0A1S7LFC9"/>
<evidence type="ECO:0000256" key="6">
    <source>
        <dbReference type="ARBA" id="ARBA00022670"/>
    </source>
</evidence>
<evidence type="ECO:0000256" key="5">
    <source>
        <dbReference type="ARBA" id="ARBA00022645"/>
    </source>
</evidence>
<evidence type="ECO:0000256" key="7">
    <source>
        <dbReference type="ARBA" id="ARBA00022729"/>
    </source>
</evidence>
<keyword evidence="5" id="KW-0121">Carboxypeptidase</keyword>
<dbReference type="EMBL" id="LO017727">
    <property type="protein sequence ID" value="CRH04661.1"/>
    <property type="molecule type" value="Genomic_DNA"/>
</dbReference>